<feature type="transmembrane region" description="Helical" evidence="1">
    <location>
        <begin position="21"/>
        <end position="42"/>
    </location>
</feature>
<keyword evidence="1" id="KW-1133">Transmembrane helix</keyword>
<name>A0AA35M9V3_9HYPO</name>
<dbReference type="Proteomes" id="UP001160390">
    <property type="component" value="Unassembled WGS sequence"/>
</dbReference>
<keyword evidence="1" id="KW-0812">Transmembrane</keyword>
<proteinExistence type="predicted"/>
<organism evidence="2 3">
    <name type="scientific">Clonostachys chloroleuca</name>
    <dbReference type="NCBI Taxonomy" id="1926264"/>
    <lineage>
        <taxon>Eukaryota</taxon>
        <taxon>Fungi</taxon>
        <taxon>Dikarya</taxon>
        <taxon>Ascomycota</taxon>
        <taxon>Pezizomycotina</taxon>
        <taxon>Sordariomycetes</taxon>
        <taxon>Hypocreomycetidae</taxon>
        <taxon>Hypocreales</taxon>
        <taxon>Bionectriaceae</taxon>
        <taxon>Clonostachys</taxon>
    </lineage>
</organism>
<dbReference type="AlphaFoldDB" id="A0AA35M9V3"/>
<keyword evidence="3" id="KW-1185">Reference proteome</keyword>
<sequence length="136" mass="15397">MATHWFILTNSTDDKGLWHTFLYWFAYFRVIIFVIKAAAILIKAYQPVGARDCSGKPKIAALLKHNAERLSTKLDLPLVSGVKLHLVRRTGTHHIIKTGISLASAKFMLIKEPGRSLGYQVKWLLNWRGLKALVQS</sequence>
<accession>A0AA35M9V3</accession>
<evidence type="ECO:0000256" key="1">
    <source>
        <dbReference type="SAM" id="Phobius"/>
    </source>
</evidence>
<gene>
    <name evidence="2" type="ORF">CCHLO57077_00007324</name>
</gene>
<evidence type="ECO:0000313" key="2">
    <source>
        <dbReference type="EMBL" id="CAI6092829.1"/>
    </source>
</evidence>
<comment type="caution">
    <text evidence="2">The sequence shown here is derived from an EMBL/GenBank/DDBJ whole genome shotgun (WGS) entry which is preliminary data.</text>
</comment>
<keyword evidence="1" id="KW-0472">Membrane</keyword>
<dbReference type="EMBL" id="CABFNP030001239">
    <property type="protein sequence ID" value="CAI6092829.1"/>
    <property type="molecule type" value="Genomic_DNA"/>
</dbReference>
<protein>
    <submittedName>
        <fullName evidence="2">Uncharacterized protein</fullName>
    </submittedName>
</protein>
<evidence type="ECO:0000313" key="3">
    <source>
        <dbReference type="Proteomes" id="UP001160390"/>
    </source>
</evidence>
<reference evidence="2" key="1">
    <citation type="submission" date="2023-01" db="EMBL/GenBank/DDBJ databases">
        <authorList>
            <person name="Piombo E."/>
        </authorList>
    </citation>
    <scope>NUCLEOTIDE SEQUENCE</scope>
</reference>